<gene>
    <name evidence="1" type="primary">POP1</name>
</gene>
<evidence type="ECO:0000313" key="1">
    <source>
        <dbReference type="EMBL" id="SBS46026.1"/>
    </source>
</evidence>
<accession>A0A1A8UEI3</accession>
<feature type="non-terminal residue" evidence="1">
    <location>
        <position position="112"/>
    </location>
</feature>
<dbReference type="AlphaFoldDB" id="A0A1A8UEI3"/>
<feature type="non-terminal residue" evidence="1">
    <location>
        <position position="1"/>
    </location>
</feature>
<organism evidence="1">
    <name type="scientific">Nothobranchius furzeri</name>
    <name type="common">Turquoise killifish</name>
    <dbReference type="NCBI Taxonomy" id="105023"/>
    <lineage>
        <taxon>Eukaryota</taxon>
        <taxon>Metazoa</taxon>
        <taxon>Chordata</taxon>
        <taxon>Craniata</taxon>
        <taxon>Vertebrata</taxon>
        <taxon>Euteleostomi</taxon>
        <taxon>Actinopterygii</taxon>
        <taxon>Neopterygii</taxon>
        <taxon>Teleostei</taxon>
        <taxon>Neoteleostei</taxon>
        <taxon>Acanthomorphata</taxon>
        <taxon>Ovalentaria</taxon>
        <taxon>Atherinomorphae</taxon>
        <taxon>Cyprinodontiformes</taxon>
        <taxon>Nothobranchiidae</taxon>
        <taxon>Nothobranchius</taxon>
    </lineage>
</organism>
<name>A0A1A8UEI3_NOTFU</name>
<proteinExistence type="predicted"/>
<sequence>TIRHSADSSVVKAPSGVLNHWHILTQTHINSLLTNGAKTSAMLISPPPSTKNPQNTLHSQFSQNKRANSDGAVPLVLDCTISMVYSLFCVLGCMHVQCRCVCVCVFTATADG</sequence>
<protein>
    <submittedName>
        <fullName evidence="1">Processing of 1, ribonuclease P/MRP subunit</fullName>
    </submittedName>
</protein>
<dbReference type="EMBL" id="HAEJ01005569">
    <property type="protein sequence ID" value="SBS46026.1"/>
    <property type="molecule type" value="Transcribed_RNA"/>
</dbReference>
<reference evidence="1" key="1">
    <citation type="submission" date="2016-05" db="EMBL/GenBank/DDBJ databases">
        <authorList>
            <person name="Lavstsen T."/>
            <person name="Jespersen J.S."/>
        </authorList>
    </citation>
    <scope>NUCLEOTIDE SEQUENCE</scope>
    <source>
        <tissue evidence="1">Brain</tissue>
    </source>
</reference>
<reference evidence="1" key="2">
    <citation type="submission" date="2016-06" db="EMBL/GenBank/DDBJ databases">
        <title>The genome of a short-lived fish provides insights into sex chromosome evolution and the genetic control of aging.</title>
        <authorList>
            <person name="Reichwald K."/>
            <person name="Felder M."/>
            <person name="Petzold A."/>
            <person name="Koch P."/>
            <person name="Groth M."/>
            <person name="Platzer M."/>
        </authorList>
    </citation>
    <scope>NUCLEOTIDE SEQUENCE</scope>
    <source>
        <tissue evidence="1">Brain</tissue>
    </source>
</reference>